<evidence type="ECO:0000256" key="19">
    <source>
        <dbReference type="ARBA" id="ARBA00077185"/>
    </source>
</evidence>
<evidence type="ECO:0000256" key="12">
    <source>
        <dbReference type="ARBA" id="ARBA00022833"/>
    </source>
</evidence>
<sequence>ARWGPSGKAAAGGGGVRLAGANPTGGTRGRGRGHRVRPKYTGPGAPWSRAAPSPSGARAGEPPPLPSWAPQPSRPRPSPPAPPSRGSAVTVAGRRAPPPSPSASCPHAPPVFPPSRLVTAGWLGEEGRWPQRSLGGRLPLSREPPWEQEDGGDSGGRPGGGGAEAPGAERGGSRERQRLVSAPQNRNQLQPRSHLSRRSRQQPGSGARGSRDLLHLRLFSSPAPPVKQPVLLAAPEESAPGATAPRGAGRRPWTCGLLSAPAPAPRPSPFAPALAPALPALRAPRAGPARGRADMGAKQSGPAAANGRTRAYSGSDLPSSSSSSGGANGTAGSGARAAAAGRLPAQVPGAHQPSASGGAAAASAAPRSRSLGGAVGTVASGARAAQSTFSIPNSSSGPYGSQDSVHSSPEDGGGGGGSGGGRDRPAGGGPGGPRLVIGSLPAHLSPHMFGGFKCPVCSKFVPSDEMDLHLVMCLTKPRITYNEDVLSKDAGECSICLEELQQGDTIARLPCLCIYHKGCIDEWFEVNRSCPEHPSD</sequence>
<dbReference type="Proteomes" id="UP000694722">
    <property type="component" value="Unplaced"/>
</dbReference>
<dbReference type="CDD" id="cd16695">
    <property type="entry name" value="mRING-CH-C4HC2H_ZNRF2"/>
    <property type="match status" value="1"/>
</dbReference>
<evidence type="ECO:0000313" key="24">
    <source>
        <dbReference type="Ensembl" id="ENSSSCP00040011082.1"/>
    </source>
</evidence>
<keyword evidence="7" id="KW-0519">Myristate</keyword>
<evidence type="ECO:0000256" key="6">
    <source>
        <dbReference type="ARBA" id="ARBA00022679"/>
    </source>
</evidence>
<dbReference type="InterPro" id="IPR013083">
    <property type="entry name" value="Znf_RING/FYVE/PHD"/>
</dbReference>
<organism evidence="24 25">
    <name type="scientific">Sus scrofa</name>
    <name type="common">Pig</name>
    <dbReference type="NCBI Taxonomy" id="9823"/>
    <lineage>
        <taxon>Eukaryota</taxon>
        <taxon>Metazoa</taxon>
        <taxon>Chordata</taxon>
        <taxon>Craniata</taxon>
        <taxon>Vertebrata</taxon>
        <taxon>Euteleostomi</taxon>
        <taxon>Mammalia</taxon>
        <taxon>Eutheria</taxon>
        <taxon>Laurasiatheria</taxon>
        <taxon>Artiodactyla</taxon>
        <taxon>Suina</taxon>
        <taxon>Suidae</taxon>
        <taxon>Sus</taxon>
    </lineage>
</organism>
<evidence type="ECO:0000313" key="25">
    <source>
        <dbReference type="Proteomes" id="UP000694722"/>
    </source>
</evidence>
<dbReference type="Gene3D" id="3.30.160.60">
    <property type="entry name" value="Classic Zinc Finger"/>
    <property type="match status" value="1"/>
</dbReference>
<keyword evidence="8" id="KW-0479">Metal-binding</keyword>
<evidence type="ECO:0000256" key="17">
    <source>
        <dbReference type="ARBA" id="ARBA00064405"/>
    </source>
</evidence>
<dbReference type="EC" id="2.3.2.27" evidence="5"/>
<keyword evidence="14" id="KW-0458">Lysosome</keyword>
<feature type="region of interest" description="Disordered" evidence="22">
    <location>
        <begin position="1"/>
        <end position="363"/>
    </location>
</feature>
<comment type="subcellular location">
    <subcellularLocation>
        <location evidence="2">Endosome</location>
    </subcellularLocation>
    <subcellularLocation>
        <location evidence="3">Lysosome</location>
    </subcellularLocation>
    <subcellularLocation>
        <location evidence="16">Presynaptic cell membrane</location>
        <topology evidence="16">Peripheral membrane protein</topology>
    </subcellularLocation>
</comment>
<comment type="subunit">
    <text evidence="17">Interacts with UBE2N. Interacts with ZNRF1. Interacts (when phosphorylated) with YWHAE.</text>
</comment>
<dbReference type="Ensembl" id="ENSSSCT00040026210.1">
    <property type="protein sequence ID" value="ENSSSCP00040011082.1"/>
    <property type="gene ID" value="ENSSSCG00040019425.1"/>
</dbReference>
<evidence type="ECO:0000256" key="9">
    <source>
        <dbReference type="ARBA" id="ARBA00022753"/>
    </source>
</evidence>
<dbReference type="GO" id="GO:0042734">
    <property type="term" value="C:presynaptic membrane"/>
    <property type="evidence" value="ECO:0007669"/>
    <property type="project" value="UniProtKB-SubCell"/>
</dbReference>
<feature type="compositionally biased region" description="Low complexity" evidence="22">
    <location>
        <begin position="239"/>
        <end position="261"/>
    </location>
</feature>
<proteinExistence type="predicted"/>
<evidence type="ECO:0000256" key="21">
    <source>
        <dbReference type="PROSITE-ProRule" id="PRU00175"/>
    </source>
</evidence>
<name>A0A8D1K5J7_PIG</name>
<feature type="compositionally biased region" description="Gly residues" evidence="22">
    <location>
        <begin position="153"/>
        <end position="164"/>
    </location>
</feature>
<evidence type="ECO:0000256" key="18">
    <source>
        <dbReference type="ARBA" id="ARBA00069172"/>
    </source>
</evidence>
<evidence type="ECO:0000256" key="1">
    <source>
        <dbReference type="ARBA" id="ARBA00000900"/>
    </source>
</evidence>
<evidence type="ECO:0000256" key="10">
    <source>
        <dbReference type="ARBA" id="ARBA00022771"/>
    </source>
</evidence>
<evidence type="ECO:0000256" key="4">
    <source>
        <dbReference type="ARBA" id="ARBA00004906"/>
    </source>
</evidence>
<evidence type="ECO:0000256" key="16">
    <source>
        <dbReference type="ARBA" id="ARBA00060476"/>
    </source>
</evidence>
<evidence type="ECO:0000256" key="2">
    <source>
        <dbReference type="ARBA" id="ARBA00004177"/>
    </source>
</evidence>
<feature type="compositionally biased region" description="Low complexity" evidence="22">
    <location>
        <begin position="348"/>
        <end position="363"/>
    </location>
</feature>
<dbReference type="AlphaFoldDB" id="A0A8D1K5J7"/>
<feature type="compositionally biased region" description="Low complexity" evidence="22">
    <location>
        <begin position="311"/>
        <end position="325"/>
    </location>
</feature>
<keyword evidence="15" id="KW-0449">Lipoprotein</keyword>
<reference evidence="24" key="1">
    <citation type="submission" date="2025-08" db="UniProtKB">
        <authorList>
            <consortium name="Ensembl"/>
        </authorList>
    </citation>
    <scope>IDENTIFICATION</scope>
</reference>
<evidence type="ECO:0000256" key="15">
    <source>
        <dbReference type="ARBA" id="ARBA00023288"/>
    </source>
</evidence>
<keyword evidence="9" id="KW-0967">Endosome</keyword>
<comment type="pathway">
    <text evidence="4">Protein modification; protein ubiquitination.</text>
</comment>
<dbReference type="SMART" id="SM00184">
    <property type="entry name" value="RING"/>
    <property type="match status" value="1"/>
</dbReference>
<comment type="catalytic activity">
    <reaction evidence="1">
        <text>S-ubiquitinyl-[E2 ubiquitin-conjugating enzyme]-L-cysteine + [acceptor protein]-L-lysine = [E2 ubiquitin-conjugating enzyme]-L-cysteine + N(6)-ubiquitinyl-[acceptor protein]-L-lysine.</text>
        <dbReference type="EC" id="2.3.2.27"/>
    </reaction>
</comment>
<dbReference type="InterPro" id="IPR001841">
    <property type="entry name" value="Znf_RING"/>
</dbReference>
<evidence type="ECO:0000256" key="22">
    <source>
        <dbReference type="SAM" id="MobiDB-lite"/>
    </source>
</evidence>
<feature type="compositionally biased region" description="Pro residues" evidence="22">
    <location>
        <begin position="61"/>
        <end position="83"/>
    </location>
</feature>
<dbReference type="PANTHER" id="PTHR46661">
    <property type="entry name" value="E3 UBIQUITIN-PROTEIN LIGASE ZNRF1-LIKE PROTEIN"/>
    <property type="match status" value="1"/>
</dbReference>
<evidence type="ECO:0000256" key="11">
    <source>
        <dbReference type="ARBA" id="ARBA00022786"/>
    </source>
</evidence>
<feature type="compositionally biased region" description="Gly residues" evidence="22">
    <location>
        <begin position="411"/>
        <end position="432"/>
    </location>
</feature>
<dbReference type="PANTHER" id="PTHR46661:SF3">
    <property type="entry name" value="E3 UBIQUITIN-PROTEIN LIGASE ZNRF2"/>
    <property type="match status" value="1"/>
</dbReference>
<dbReference type="GO" id="GO:0008270">
    <property type="term" value="F:zinc ion binding"/>
    <property type="evidence" value="ECO:0007669"/>
    <property type="project" value="UniProtKB-KW"/>
</dbReference>
<dbReference type="GO" id="GO:0061630">
    <property type="term" value="F:ubiquitin protein ligase activity"/>
    <property type="evidence" value="ECO:0007669"/>
    <property type="project" value="UniProtKB-EC"/>
</dbReference>
<feature type="compositionally biased region" description="Polar residues" evidence="22">
    <location>
        <begin position="182"/>
        <end position="193"/>
    </location>
</feature>
<keyword evidence="10 21" id="KW-0863">Zinc-finger</keyword>
<dbReference type="FunFam" id="3.30.40.10:FF:000363">
    <property type="entry name" value="E3 ubiquitin-protein ligase ZNRF2"/>
    <property type="match status" value="1"/>
</dbReference>
<evidence type="ECO:0000256" key="13">
    <source>
        <dbReference type="ARBA" id="ARBA00023136"/>
    </source>
</evidence>
<dbReference type="InterPro" id="IPR051878">
    <property type="entry name" value="ZNRF_ubiq-protein_ligase"/>
</dbReference>
<evidence type="ECO:0000259" key="23">
    <source>
        <dbReference type="PROSITE" id="PS50089"/>
    </source>
</evidence>
<protein>
    <recommendedName>
        <fullName evidence="18">E3 ubiquitin-protein ligase ZNRF2</fullName>
        <ecNumber evidence="5">2.3.2.27</ecNumber>
    </recommendedName>
    <alternativeName>
        <fullName evidence="19">RING-type E3 ubiquitin transferase ZNRF2</fullName>
    </alternativeName>
    <alternativeName>
        <fullName evidence="20">Zinc/RING finger protein 2</fullName>
    </alternativeName>
</protein>
<evidence type="ECO:0000256" key="7">
    <source>
        <dbReference type="ARBA" id="ARBA00022707"/>
    </source>
</evidence>
<dbReference type="GO" id="GO:0005764">
    <property type="term" value="C:lysosome"/>
    <property type="evidence" value="ECO:0007669"/>
    <property type="project" value="UniProtKB-SubCell"/>
</dbReference>
<keyword evidence="11" id="KW-0833">Ubl conjugation pathway</keyword>
<feature type="compositionally biased region" description="Basic residues" evidence="22">
    <location>
        <begin position="29"/>
        <end position="38"/>
    </location>
</feature>
<keyword evidence="12" id="KW-0862">Zinc</keyword>
<accession>A0A8D1K5J7</accession>
<evidence type="ECO:0000256" key="14">
    <source>
        <dbReference type="ARBA" id="ARBA00023228"/>
    </source>
</evidence>
<keyword evidence="6" id="KW-0808">Transferase</keyword>
<dbReference type="Gene3D" id="3.30.40.10">
    <property type="entry name" value="Zinc/RING finger domain, C3HC4 (zinc finger)"/>
    <property type="match status" value="1"/>
</dbReference>
<dbReference type="GO" id="GO:0005768">
    <property type="term" value="C:endosome"/>
    <property type="evidence" value="ECO:0007669"/>
    <property type="project" value="UniProtKB-SubCell"/>
</dbReference>
<feature type="domain" description="RING-type" evidence="23">
    <location>
        <begin position="493"/>
        <end position="533"/>
    </location>
</feature>
<feature type="compositionally biased region" description="Polar residues" evidence="22">
    <location>
        <begin position="389"/>
        <end position="407"/>
    </location>
</feature>
<evidence type="ECO:0000256" key="8">
    <source>
        <dbReference type="ARBA" id="ARBA00022723"/>
    </source>
</evidence>
<dbReference type="SUPFAM" id="SSF57850">
    <property type="entry name" value="RING/U-box"/>
    <property type="match status" value="1"/>
</dbReference>
<evidence type="ECO:0000256" key="5">
    <source>
        <dbReference type="ARBA" id="ARBA00012483"/>
    </source>
</evidence>
<feature type="compositionally biased region" description="Low complexity" evidence="22">
    <location>
        <begin position="42"/>
        <end position="60"/>
    </location>
</feature>
<dbReference type="PROSITE" id="PS50089">
    <property type="entry name" value="ZF_RING_2"/>
    <property type="match status" value="1"/>
</dbReference>
<evidence type="ECO:0000256" key="3">
    <source>
        <dbReference type="ARBA" id="ARBA00004371"/>
    </source>
</evidence>
<evidence type="ECO:0000256" key="20">
    <source>
        <dbReference type="ARBA" id="ARBA00081947"/>
    </source>
</evidence>
<feature type="compositionally biased region" description="Pro residues" evidence="22">
    <location>
        <begin position="96"/>
        <end position="113"/>
    </location>
</feature>
<feature type="compositionally biased region" description="Low complexity" evidence="22">
    <location>
        <begin position="271"/>
        <end position="290"/>
    </location>
</feature>
<keyword evidence="13" id="KW-0472">Membrane</keyword>
<feature type="region of interest" description="Disordered" evidence="22">
    <location>
        <begin position="389"/>
        <end position="437"/>
    </location>
</feature>
<dbReference type="Pfam" id="PF13639">
    <property type="entry name" value="zf-RING_2"/>
    <property type="match status" value="1"/>
</dbReference>